<comment type="caution">
    <text evidence="1">The sequence shown here is derived from an EMBL/GenBank/DDBJ whole genome shotgun (WGS) entry which is preliminary data.</text>
</comment>
<sequence length="159" mass="18581">MKMVGIFIRLSLYRLTNKDYKQKQVVLVDEQRARSVMDHGVEFELEFWPVEHPMEPQDEDRPVKCPMPTSSVINESRMQEERIGEGLGKRAEAPAEMSKEGNEVAIEGRPVRVVRKRHHTLTHEDNVIKPLMRMPPVPPLQTQKITIFEMLQEFDKFES</sequence>
<dbReference type="Proteomes" id="UP001163603">
    <property type="component" value="Chromosome 6"/>
</dbReference>
<dbReference type="EMBL" id="CM047741">
    <property type="protein sequence ID" value="KAJ0037403.1"/>
    <property type="molecule type" value="Genomic_DNA"/>
</dbReference>
<evidence type="ECO:0000313" key="2">
    <source>
        <dbReference type="Proteomes" id="UP001163603"/>
    </source>
</evidence>
<proteinExistence type="predicted"/>
<keyword evidence="2" id="KW-1185">Reference proteome</keyword>
<protein>
    <submittedName>
        <fullName evidence="1">Uncharacterized protein</fullName>
    </submittedName>
</protein>
<organism evidence="1 2">
    <name type="scientific">Pistacia integerrima</name>
    <dbReference type="NCBI Taxonomy" id="434235"/>
    <lineage>
        <taxon>Eukaryota</taxon>
        <taxon>Viridiplantae</taxon>
        <taxon>Streptophyta</taxon>
        <taxon>Embryophyta</taxon>
        <taxon>Tracheophyta</taxon>
        <taxon>Spermatophyta</taxon>
        <taxon>Magnoliopsida</taxon>
        <taxon>eudicotyledons</taxon>
        <taxon>Gunneridae</taxon>
        <taxon>Pentapetalae</taxon>
        <taxon>rosids</taxon>
        <taxon>malvids</taxon>
        <taxon>Sapindales</taxon>
        <taxon>Anacardiaceae</taxon>
        <taxon>Pistacia</taxon>
    </lineage>
</organism>
<evidence type="ECO:0000313" key="1">
    <source>
        <dbReference type="EMBL" id="KAJ0037403.1"/>
    </source>
</evidence>
<accession>A0ACC0YJV8</accession>
<name>A0ACC0YJV8_9ROSI</name>
<gene>
    <name evidence="1" type="ORF">Pint_22510</name>
</gene>
<reference evidence="2" key="1">
    <citation type="journal article" date="2023" name="G3 (Bethesda)">
        <title>Genome assembly and association tests identify interacting loci associated with vigor, precocity, and sex in interspecific pistachio rootstocks.</title>
        <authorList>
            <person name="Palmer W."/>
            <person name="Jacygrad E."/>
            <person name="Sagayaradj S."/>
            <person name="Cavanaugh K."/>
            <person name="Han R."/>
            <person name="Bertier L."/>
            <person name="Beede B."/>
            <person name="Kafkas S."/>
            <person name="Golino D."/>
            <person name="Preece J."/>
            <person name="Michelmore R."/>
        </authorList>
    </citation>
    <scope>NUCLEOTIDE SEQUENCE [LARGE SCALE GENOMIC DNA]</scope>
</reference>